<evidence type="ECO:0000256" key="4">
    <source>
        <dbReference type="ARBA" id="ARBA00022741"/>
    </source>
</evidence>
<keyword evidence="9 10" id="KW-0456">Lyase</keyword>
<dbReference type="GO" id="GO:0004016">
    <property type="term" value="F:adenylate cyclase activity"/>
    <property type="evidence" value="ECO:0007669"/>
    <property type="project" value="TreeGrafter"/>
</dbReference>
<evidence type="ECO:0000256" key="6">
    <source>
        <dbReference type="ARBA" id="ARBA00023136"/>
    </source>
</evidence>
<dbReference type="InterPro" id="IPR050401">
    <property type="entry name" value="Cyclic_nucleotide_synthase"/>
</dbReference>
<dbReference type="PROSITE" id="PS00452">
    <property type="entry name" value="GUANYLATE_CYCLASE_1"/>
    <property type="match status" value="1"/>
</dbReference>
<evidence type="ECO:0000313" key="14">
    <source>
        <dbReference type="Proteomes" id="UP000271098"/>
    </source>
</evidence>
<dbReference type="Gene3D" id="6.10.250.780">
    <property type="match status" value="1"/>
</dbReference>
<gene>
    <name evidence="13" type="ORF">GPUH_LOCUS11518</name>
</gene>
<dbReference type="Pfam" id="PF00211">
    <property type="entry name" value="Guanylate_cyc"/>
    <property type="match status" value="1"/>
</dbReference>
<reference evidence="13 14" key="2">
    <citation type="submission" date="2018-11" db="EMBL/GenBank/DDBJ databases">
        <authorList>
            <consortium name="Pathogen Informatics"/>
        </authorList>
    </citation>
    <scope>NUCLEOTIDE SEQUENCE [LARGE SCALE GENOMIC DNA]</scope>
</reference>
<keyword evidence="6 11" id="KW-0472">Membrane</keyword>
<keyword evidence="7" id="KW-0675">Receptor</keyword>
<feature type="domain" description="Guanylate cyclase" evidence="12">
    <location>
        <begin position="189"/>
        <end position="300"/>
    </location>
</feature>
<evidence type="ECO:0000259" key="12">
    <source>
        <dbReference type="PROSITE" id="PS50125"/>
    </source>
</evidence>
<keyword evidence="4" id="KW-0547">Nucleotide-binding</keyword>
<keyword evidence="14" id="KW-1185">Reference proteome</keyword>
<evidence type="ECO:0000256" key="10">
    <source>
        <dbReference type="RuleBase" id="RU000405"/>
    </source>
</evidence>
<protein>
    <submittedName>
        <fullName evidence="15">Guanylate cyclase</fullName>
    </submittedName>
</protein>
<dbReference type="CDD" id="cd07302">
    <property type="entry name" value="CHD"/>
    <property type="match status" value="1"/>
</dbReference>
<dbReference type="InterPro" id="IPR018297">
    <property type="entry name" value="A/G_cyclase_CS"/>
</dbReference>
<accession>A0A183DS27</accession>
<dbReference type="SMART" id="SM00044">
    <property type="entry name" value="CYCc"/>
    <property type="match status" value="1"/>
</dbReference>
<dbReference type="EMBL" id="UYRT01078608">
    <property type="protein sequence ID" value="VDN18879.1"/>
    <property type="molecule type" value="Genomic_DNA"/>
</dbReference>
<evidence type="ECO:0000313" key="15">
    <source>
        <dbReference type="WBParaSite" id="GPUH_0001153201-mRNA-1"/>
    </source>
</evidence>
<comment type="similarity">
    <text evidence="10">Belongs to the adenylyl cyclase class-4/guanylyl cyclase family.</text>
</comment>
<dbReference type="InterPro" id="IPR029787">
    <property type="entry name" value="Nucleotide_cyclase"/>
</dbReference>
<keyword evidence="3 11" id="KW-0812">Transmembrane</keyword>
<dbReference type="Proteomes" id="UP000271098">
    <property type="component" value="Unassembled WGS sequence"/>
</dbReference>
<evidence type="ECO:0000313" key="13">
    <source>
        <dbReference type="EMBL" id="VDN18879.1"/>
    </source>
</evidence>
<dbReference type="GO" id="GO:0004383">
    <property type="term" value="F:guanylate cyclase activity"/>
    <property type="evidence" value="ECO:0007669"/>
    <property type="project" value="UniProtKB-EC"/>
</dbReference>
<dbReference type="GO" id="GO:0000166">
    <property type="term" value="F:nucleotide binding"/>
    <property type="evidence" value="ECO:0007669"/>
    <property type="project" value="UniProtKB-KW"/>
</dbReference>
<dbReference type="SUPFAM" id="SSF55073">
    <property type="entry name" value="Nucleotide cyclase"/>
    <property type="match status" value="1"/>
</dbReference>
<evidence type="ECO:0000256" key="2">
    <source>
        <dbReference type="ARBA" id="ARBA00004370"/>
    </source>
</evidence>
<comment type="subcellular location">
    <subcellularLocation>
        <location evidence="2">Membrane</location>
    </subcellularLocation>
</comment>
<evidence type="ECO:0000256" key="5">
    <source>
        <dbReference type="ARBA" id="ARBA00022989"/>
    </source>
</evidence>
<evidence type="ECO:0000256" key="7">
    <source>
        <dbReference type="ARBA" id="ARBA00023170"/>
    </source>
</evidence>
<keyword evidence="5 11" id="KW-1133">Transmembrane helix</keyword>
<feature type="domain" description="Guanylate cyclase" evidence="12">
    <location>
        <begin position="87"/>
        <end position="131"/>
    </location>
</feature>
<dbReference type="GO" id="GO:0001653">
    <property type="term" value="F:peptide receptor activity"/>
    <property type="evidence" value="ECO:0007669"/>
    <property type="project" value="TreeGrafter"/>
</dbReference>
<dbReference type="AlphaFoldDB" id="A0A183DS27"/>
<dbReference type="WBParaSite" id="GPUH_0001153201-mRNA-1">
    <property type="protein sequence ID" value="GPUH_0001153201-mRNA-1"/>
    <property type="gene ID" value="GPUH_0001153201"/>
</dbReference>
<evidence type="ECO:0000256" key="1">
    <source>
        <dbReference type="ARBA" id="ARBA00001436"/>
    </source>
</evidence>
<sequence>MRPRISRIKQQLEIINERKTCNLMDHIFDVLEEYTDCLEGKVHDRTKKLIAEKKRADFLLYRMLPKQVADALKGGSAVEPESFEQATVFFSDIVAFGKLSAKCTPLQVTSHYFTPSQLQLLECLLASTSKLARVNFNSGPCETLLVKPCRGILKATCAQLISTTHSASGIPRWAREEDTYICLCWKATLQIVTLLGDLYVAYDSIVNQYDVYKVEAVGDGYLCVSGMPQRNGNNHAKEIALMALAFMKDSANFRIAHLPNERIMLRIGIHTGAVVAGVVGITLPRYCIFGDTVNTASRMESSGKEGFICFAREDCCAREVYVRRRDEDDPSSGTVRQQRSIDIQLRETVIFQRRPVKERIRSAPGFPGVAIDCS</sequence>
<dbReference type="OrthoDB" id="60033at2759"/>
<dbReference type="InterPro" id="IPR001054">
    <property type="entry name" value="A/G_cyclase"/>
</dbReference>
<evidence type="ECO:0000256" key="8">
    <source>
        <dbReference type="ARBA" id="ARBA00023180"/>
    </source>
</evidence>
<dbReference type="GO" id="GO:0007168">
    <property type="term" value="P:receptor guanylyl cyclase signaling pathway"/>
    <property type="evidence" value="ECO:0007669"/>
    <property type="project" value="TreeGrafter"/>
</dbReference>
<feature type="transmembrane region" description="Helical" evidence="11">
    <location>
        <begin position="263"/>
        <end position="283"/>
    </location>
</feature>
<proteinExistence type="inferred from homology"/>
<organism evidence="15">
    <name type="scientific">Gongylonema pulchrum</name>
    <dbReference type="NCBI Taxonomy" id="637853"/>
    <lineage>
        <taxon>Eukaryota</taxon>
        <taxon>Metazoa</taxon>
        <taxon>Ecdysozoa</taxon>
        <taxon>Nematoda</taxon>
        <taxon>Chromadorea</taxon>
        <taxon>Rhabditida</taxon>
        <taxon>Spirurina</taxon>
        <taxon>Spiruromorpha</taxon>
        <taxon>Spiruroidea</taxon>
        <taxon>Gongylonematidae</taxon>
        <taxon>Gongylonema</taxon>
    </lineage>
</organism>
<evidence type="ECO:0000256" key="9">
    <source>
        <dbReference type="ARBA" id="ARBA00023239"/>
    </source>
</evidence>
<comment type="catalytic activity">
    <reaction evidence="1">
        <text>GTP = 3',5'-cyclic GMP + diphosphate</text>
        <dbReference type="Rhea" id="RHEA:13665"/>
        <dbReference type="ChEBI" id="CHEBI:33019"/>
        <dbReference type="ChEBI" id="CHEBI:37565"/>
        <dbReference type="ChEBI" id="CHEBI:57746"/>
        <dbReference type="EC" id="4.6.1.2"/>
    </reaction>
</comment>
<dbReference type="PANTHER" id="PTHR11920">
    <property type="entry name" value="GUANYLYL CYCLASE"/>
    <property type="match status" value="1"/>
</dbReference>
<dbReference type="GO" id="GO:0035556">
    <property type="term" value="P:intracellular signal transduction"/>
    <property type="evidence" value="ECO:0007669"/>
    <property type="project" value="InterPro"/>
</dbReference>
<name>A0A183DS27_9BILA</name>
<dbReference type="PROSITE" id="PS50125">
    <property type="entry name" value="GUANYLATE_CYCLASE_2"/>
    <property type="match status" value="2"/>
</dbReference>
<evidence type="ECO:0000256" key="3">
    <source>
        <dbReference type="ARBA" id="ARBA00022692"/>
    </source>
</evidence>
<dbReference type="PANTHER" id="PTHR11920:SF495">
    <property type="entry name" value="RECEPTOR-TYPE GUANYLATE CYCLASE GCY-7"/>
    <property type="match status" value="1"/>
</dbReference>
<keyword evidence="8" id="KW-0325">Glycoprotein</keyword>
<dbReference type="GO" id="GO:0005886">
    <property type="term" value="C:plasma membrane"/>
    <property type="evidence" value="ECO:0007669"/>
    <property type="project" value="TreeGrafter"/>
</dbReference>
<evidence type="ECO:0000256" key="11">
    <source>
        <dbReference type="SAM" id="Phobius"/>
    </source>
</evidence>
<reference evidence="15" key="1">
    <citation type="submission" date="2016-06" db="UniProtKB">
        <authorList>
            <consortium name="WormBaseParasite"/>
        </authorList>
    </citation>
    <scope>IDENTIFICATION</scope>
</reference>
<dbReference type="Gene3D" id="3.30.70.1230">
    <property type="entry name" value="Nucleotide cyclase"/>
    <property type="match status" value="1"/>
</dbReference>